<reference evidence="4 5" key="1">
    <citation type="submission" date="2023-11" db="EMBL/GenBank/DDBJ databases">
        <title>Dfirmibasis_genome.</title>
        <authorList>
            <person name="Edelbroek B."/>
            <person name="Kjellin J."/>
            <person name="Jerlstrom-Hultqvist J."/>
            <person name="Soderbom F."/>
        </authorList>
    </citation>
    <scope>NUCLEOTIDE SEQUENCE [LARGE SCALE GENOMIC DNA]</scope>
    <source>
        <strain evidence="4 5">TNS-C-14</strain>
    </source>
</reference>
<keyword evidence="1" id="KW-0175">Coiled coil</keyword>
<dbReference type="PANTHER" id="PTHR21248">
    <property type="entry name" value="CARDIOLIPIN SYNTHASE"/>
    <property type="match status" value="1"/>
</dbReference>
<evidence type="ECO:0000313" key="4">
    <source>
        <dbReference type="EMBL" id="KAK5581006.1"/>
    </source>
</evidence>
<feature type="compositionally biased region" description="Acidic residues" evidence="2">
    <location>
        <begin position="282"/>
        <end position="294"/>
    </location>
</feature>
<feature type="compositionally biased region" description="Basic and acidic residues" evidence="2">
    <location>
        <begin position="271"/>
        <end position="281"/>
    </location>
</feature>
<dbReference type="GO" id="GO:0032049">
    <property type="term" value="P:cardiolipin biosynthetic process"/>
    <property type="evidence" value="ECO:0007669"/>
    <property type="project" value="UniProtKB-ARBA"/>
</dbReference>
<evidence type="ECO:0000313" key="5">
    <source>
        <dbReference type="Proteomes" id="UP001344447"/>
    </source>
</evidence>
<dbReference type="Pfam" id="PF13091">
    <property type="entry name" value="PLDc_2"/>
    <property type="match status" value="2"/>
</dbReference>
<dbReference type="EMBL" id="JAVFKY010000002">
    <property type="protein sequence ID" value="KAK5581006.1"/>
    <property type="molecule type" value="Genomic_DNA"/>
</dbReference>
<dbReference type="GO" id="GO:0030572">
    <property type="term" value="F:phosphatidyltransferase activity"/>
    <property type="evidence" value="ECO:0007669"/>
    <property type="project" value="UniProtKB-ARBA"/>
</dbReference>
<evidence type="ECO:0000259" key="3">
    <source>
        <dbReference type="PROSITE" id="PS50035"/>
    </source>
</evidence>
<comment type="caution">
    <text evidence="4">The sequence shown here is derived from an EMBL/GenBank/DDBJ whole genome shotgun (WGS) entry which is preliminary data.</text>
</comment>
<feature type="domain" description="PLD phosphodiesterase" evidence="3">
    <location>
        <begin position="543"/>
        <end position="570"/>
    </location>
</feature>
<dbReference type="SMART" id="SM00155">
    <property type="entry name" value="PLDc"/>
    <property type="match status" value="2"/>
</dbReference>
<dbReference type="CDD" id="cd09159">
    <property type="entry name" value="PLDc_ybhO_like_2"/>
    <property type="match status" value="1"/>
</dbReference>
<accession>A0AAN7U4C7</accession>
<evidence type="ECO:0000256" key="2">
    <source>
        <dbReference type="SAM" id="MobiDB-lite"/>
    </source>
</evidence>
<protein>
    <recommendedName>
        <fullName evidence="3">PLD phosphodiesterase domain-containing protein</fullName>
    </recommendedName>
</protein>
<dbReference type="PANTHER" id="PTHR21248:SF22">
    <property type="entry name" value="PHOSPHOLIPASE D"/>
    <property type="match status" value="1"/>
</dbReference>
<dbReference type="Gene3D" id="3.30.870.10">
    <property type="entry name" value="Endonuclease Chain A"/>
    <property type="match status" value="2"/>
</dbReference>
<name>A0AAN7U4C7_9MYCE</name>
<dbReference type="InterPro" id="IPR001736">
    <property type="entry name" value="PLipase_D/transphosphatidylase"/>
</dbReference>
<sequence length="633" mass="72995">MNSLIARMGSLGNIFRSKSFGEQFRKNLSNEIVYKKVKDSWVNSTQKIFGLEKSTKGNNVTVFFTGDEMLQHMWNCIENAKESIVMETYTIEPDLIGKKTTELLKEAQRRGVNVKFVYDSIGSSGLSDFDTYEMRLCGVEMYEFNPVSFKPILPYTLRNHRKIMVVDEKFGFCGGMNISGKYVSSNMEGGKDYFRDTHCMIEGPAVKDLLNIFHNSVKEKKVFQKNDSSSLGPASLLAQHFPYCTEDEARLLGKPIYDFNENDMKSINNEQIRDTSEIKYEDQDEYEDEDDDYDTSYNDITQSTYHHHHHHHRVNNNTTALKHSFEKNSKIRKNEKNSINILEEQQQQQKQQQLQQQQQQQQLQQQQQQQLSKDEDLTEFTIEDELEENDGEDEFKEFVTFTSDHKGLESLNKLNGYLIDETNIADTNAKILISKRNEIIKPSVTVCNAIVQVQESNQFKNKKEIQRALLIAINASRDHCLLTTPYFLPPRKIRKALINAANRGVDVKIITAGKSDVPWFRNASRYIYPIFLRNKGVRIYELGTSTLHAKTLTIDGVYSTIGSYNLDTWSQKNLEANLAFLSPQIATVLENQFNNDQISCKEVTLKDVGNRSLFDRLICFLAFQMSRILKPSK</sequence>
<keyword evidence="5" id="KW-1185">Reference proteome</keyword>
<dbReference type="PROSITE" id="PS50035">
    <property type="entry name" value="PLD"/>
    <property type="match status" value="2"/>
</dbReference>
<organism evidence="4 5">
    <name type="scientific">Dictyostelium firmibasis</name>
    <dbReference type="NCBI Taxonomy" id="79012"/>
    <lineage>
        <taxon>Eukaryota</taxon>
        <taxon>Amoebozoa</taxon>
        <taxon>Evosea</taxon>
        <taxon>Eumycetozoa</taxon>
        <taxon>Dictyostelia</taxon>
        <taxon>Dictyosteliales</taxon>
        <taxon>Dictyosteliaceae</taxon>
        <taxon>Dictyostelium</taxon>
    </lineage>
</organism>
<evidence type="ECO:0000256" key="1">
    <source>
        <dbReference type="SAM" id="Coils"/>
    </source>
</evidence>
<feature type="region of interest" description="Disordered" evidence="2">
    <location>
        <begin position="268"/>
        <end position="299"/>
    </location>
</feature>
<dbReference type="SUPFAM" id="SSF56024">
    <property type="entry name" value="Phospholipase D/nuclease"/>
    <property type="match status" value="2"/>
</dbReference>
<feature type="coiled-coil region" evidence="1">
    <location>
        <begin position="332"/>
        <end position="374"/>
    </location>
</feature>
<dbReference type="Proteomes" id="UP001344447">
    <property type="component" value="Unassembled WGS sequence"/>
</dbReference>
<gene>
    <name evidence="4" type="ORF">RB653_001033</name>
</gene>
<dbReference type="AlphaFoldDB" id="A0AAN7U4C7"/>
<dbReference type="CDD" id="cd09110">
    <property type="entry name" value="PLDc_CLS_1"/>
    <property type="match status" value="1"/>
</dbReference>
<feature type="domain" description="PLD phosphodiesterase" evidence="3">
    <location>
        <begin position="155"/>
        <end position="182"/>
    </location>
</feature>
<proteinExistence type="predicted"/>
<dbReference type="InterPro" id="IPR025202">
    <property type="entry name" value="PLD-like_dom"/>
</dbReference>